<dbReference type="InterPro" id="IPR000587">
    <property type="entry name" value="Creatinase_N"/>
</dbReference>
<proteinExistence type="predicted"/>
<dbReference type="PATRIC" id="fig|571915.4.peg.1698"/>
<keyword evidence="3" id="KW-0224">Dipeptidase</keyword>
<dbReference type="SUPFAM" id="SSF55920">
    <property type="entry name" value="Creatinase/aminopeptidase"/>
    <property type="match status" value="1"/>
</dbReference>
<evidence type="ECO:0000259" key="2">
    <source>
        <dbReference type="Pfam" id="PF01321"/>
    </source>
</evidence>
<dbReference type="InterPro" id="IPR050659">
    <property type="entry name" value="Peptidase_M24B"/>
</dbReference>
<evidence type="ECO:0000313" key="4">
    <source>
        <dbReference type="Proteomes" id="UP000035199"/>
    </source>
</evidence>
<dbReference type="InterPro" id="IPR036005">
    <property type="entry name" value="Creatinase/aminopeptidase-like"/>
</dbReference>
<evidence type="ECO:0000313" key="3">
    <source>
        <dbReference type="EMBL" id="AKK05920.1"/>
    </source>
</evidence>
<dbReference type="KEGG" id="cmv:CMUST_07975"/>
<keyword evidence="3" id="KW-0645">Protease</keyword>
<dbReference type="SUPFAM" id="SSF53092">
    <property type="entry name" value="Creatinase/prolidase N-terminal domain"/>
    <property type="match status" value="1"/>
</dbReference>
<dbReference type="Proteomes" id="UP000035199">
    <property type="component" value="Chromosome"/>
</dbReference>
<keyword evidence="4" id="KW-1185">Reference proteome</keyword>
<gene>
    <name evidence="3" type="primary">pepE</name>
    <name evidence="3" type="ORF">CMUST_07975</name>
</gene>
<dbReference type="GO" id="GO:0016805">
    <property type="term" value="F:dipeptidase activity"/>
    <property type="evidence" value="ECO:0007669"/>
    <property type="project" value="UniProtKB-KW"/>
</dbReference>
<name>A0A0G3GZG3_9CORY</name>
<dbReference type="EC" id="3.4.13.-" evidence="3"/>
<feature type="domain" description="Creatinase N-terminal" evidence="2">
    <location>
        <begin position="16"/>
        <end position="134"/>
    </location>
</feature>
<feature type="domain" description="Peptidase M24" evidence="1">
    <location>
        <begin position="161"/>
        <end position="366"/>
    </location>
</feature>
<dbReference type="STRING" id="571915.CMUST_07975"/>
<dbReference type="InterPro" id="IPR000994">
    <property type="entry name" value="Pept_M24"/>
</dbReference>
<dbReference type="Pfam" id="PF00557">
    <property type="entry name" value="Peptidase_M24"/>
    <property type="match status" value="1"/>
</dbReference>
<reference evidence="3 4" key="1">
    <citation type="journal article" date="2015" name="Genome Announc.">
        <title>Complete Genome Sequence of the Type Strain Corynebacterium mustelae DSM 45274, Isolated from Various Tissues of a Male Ferret with Lethal Sepsis.</title>
        <authorList>
            <person name="Ruckert C."/>
            <person name="Eimer J."/>
            <person name="Winkler A."/>
            <person name="Tauch A."/>
        </authorList>
    </citation>
    <scope>NUCLEOTIDE SEQUENCE [LARGE SCALE GENOMIC DNA]</scope>
    <source>
        <strain evidence="3 4">DSM 45274</strain>
    </source>
</reference>
<protein>
    <submittedName>
        <fullName evidence="3">Xaa-Pro aminopeptidase</fullName>
        <ecNumber evidence="3">3.4.13.-</ecNumber>
    </submittedName>
</protein>
<dbReference type="AlphaFoldDB" id="A0A0G3GZG3"/>
<dbReference type="GO" id="GO:0004177">
    <property type="term" value="F:aminopeptidase activity"/>
    <property type="evidence" value="ECO:0007669"/>
    <property type="project" value="UniProtKB-KW"/>
</dbReference>
<evidence type="ECO:0000259" key="1">
    <source>
        <dbReference type="Pfam" id="PF00557"/>
    </source>
</evidence>
<keyword evidence="3" id="KW-0378">Hydrolase</keyword>
<dbReference type="EMBL" id="CP011542">
    <property type="protein sequence ID" value="AKK05920.1"/>
    <property type="molecule type" value="Genomic_DNA"/>
</dbReference>
<sequence>MFVMVATFSPEVYSRRLAEAQRLCVERKISGLIVGTGPQFAYLTGSWLSTHERFTAVVIPATGKPSVVAPAVDRGDINRSVLGELDVSVIGWVDGENPHAIAVNALALPTEENNHVGIGASITADHLLPIQTLLGAQSSTILATEVLAELFTRKDDAEIAELRRAGAAIDVVHSQVPALLQPGKTEREVAQELERLILREHTAVDFVIVGSMENGANPHHDFSDRSLEAGDMVVVDIGGTFGPGYHSDCTRTYIVGGADAEISEEMAAMYNVLFDAQRAAVAAVRPTVTAAEIDKVARDIISEAGYGEFFIHRTGHGIGLSTHEEPFIMAGNDLVLEPGMAFSVEPGIYLPGKFGARIEDIVVVTESGCQLLNNQPRQLQ</sequence>
<dbReference type="InterPro" id="IPR029149">
    <property type="entry name" value="Creatin/AminoP/Spt16_N"/>
</dbReference>
<accession>A0A0G3GZG3</accession>
<dbReference type="OrthoDB" id="9806388at2"/>
<reference evidence="4" key="2">
    <citation type="submission" date="2015-05" db="EMBL/GenBank/DDBJ databases">
        <title>Complete genome sequence of Corynebacterium mustelae DSM 45274, isolated from various tissues of a male ferret with lethal sepsis.</title>
        <authorList>
            <person name="Ruckert C."/>
            <person name="Albersmeier A."/>
            <person name="Winkler A."/>
            <person name="Tauch A."/>
        </authorList>
    </citation>
    <scope>NUCLEOTIDE SEQUENCE [LARGE SCALE GENOMIC DNA]</scope>
    <source>
        <strain evidence="4">DSM 45274</strain>
    </source>
</reference>
<dbReference type="PANTHER" id="PTHR46112:SF3">
    <property type="entry name" value="AMINOPEPTIDASE YPDF"/>
    <property type="match status" value="1"/>
</dbReference>
<dbReference type="PANTHER" id="PTHR46112">
    <property type="entry name" value="AMINOPEPTIDASE"/>
    <property type="match status" value="1"/>
</dbReference>
<organism evidence="3 4">
    <name type="scientific">Corynebacterium mustelae</name>
    <dbReference type="NCBI Taxonomy" id="571915"/>
    <lineage>
        <taxon>Bacteria</taxon>
        <taxon>Bacillati</taxon>
        <taxon>Actinomycetota</taxon>
        <taxon>Actinomycetes</taxon>
        <taxon>Mycobacteriales</taxon>
        <taxon>Corynebacteriaceae</taxon>
        <taxon>Corynebacterium</taxon>
    </lineage>
</organism>
<keyword evidence="3" id="KW-0031">Aminopeptidase</keyword>
<dbReference type="Gene3D" id="3.40.350.10">
    <property type="entry name" value="Creatinase/prolidase N-terminal domain"/>
    <property type="match status" value="1"/>
</dbReference>
<dbReference type="Gene3D" id="3.90.230.10">
    <property type="entry name" value="Creatinase/methionine aminopeptidase superfamily"/>
    <property type="match status" value="1"/>
</dbReference>
<dbReference type="Pfam" id="PF01321">
    <property type="entry name" value="Creatinase_N"/>
    <property type="match status" value="1"/>
</dbReference>